<dbReference type="KEGG" id="pmrn:116948249"/>
<dbReference type="Pfam" id="PF00648">
    <property type="entry name" value="Peptidase_C2"/>
    <property type="match status" value="2"/>
</dbReference>
<name>A0AAJ7X463_PETMA</name>
<feature type="compositionally biased region" description="Basic residues" evidence="8">
    <location>
        <begin position="378"/>
        <end position="388"/>
    </location>
</feature>
<dbReference type="Gene3D" id="1.10.238.10">
    <property type="entry name" value="EF-hand"/>
    <property type="match status" value="1"/>
</dbReference>
<dbReference type="AlphaFoldDB" id="A0AAJ7X463"/>
<proteinExistence type="inferred from homology"/>
<dbReference type="InterPro" id="IPR022682">
    <property type="entry name" value="Calpain_domain_III"/>
</dbReference>
<feature type="domain" description="EF-hand" evidence="10">
    <location>
        <begin position="835"/>
        <end position="870"/>
    </location>
</feature>
<evidence type="ECO:0000256" key="8">
    <source>
        <dbReference type="SAM" id="MobiDB-lite"/>
    </source>
</evidence>
<dbReference type="GO" id="GO:0004198">
    <property type="term" value="F:calcium-dependent cysteine-type endopeptidase activity"/>
    <property type="evidence" value="ECO:0007669"/>
    <property type="project" value="InterPro"/>
</dbReference>
<dbReference type="PANTHER" id="PTHR10183:SF393">
    <property type="entry name" value="CALPAIN-LIKE ISOFORM X1"/>
    <property type="match status" value="1"/>
</dbReference>
<dbReference type="GO" id="GO:0005737">
    <property type="term" value="C:cytoplasm"/>
    <property type="evidence" value="ECO:0007669"/>
    <property type="project" value="TreeGrafter"/>
</dbReference>
<feature type="compositionally biased region" description="Basic and acidic residues" evidence="8">
    <location>
        <begin position="355"/>
        <end position="376"/>
    </location>
</feature>
<comment type="similarity">
    <text evidence="1">Belongs to the peptidase C2 family.</text>
</comment>
<dbReference type="InterPro" id="IPR011992">
    <property type="entry name" value="EF-hand-dom_pair"/>
</dbReference>
<dbReference type="SMART" id="SM00230">
    <property type="entry name" value="CysPc"/>
    <property type="match status" value="1"/>
</dbReference>
<protein>
    <submittedName>
        <fullName evidence="12">Calpain-2 catalytic subunit-like</fullName>
    </submittedName>
</protein>
<feature type="compositionally biased region" description="Basic and acidic residues" evidence="8">
    <location>
        <begin position="338"/>
        <end position="348"/>
    </location>
</feature>
<dbReference type="PANTHER" id="PTHR10183">
    <property type="entry name" value="CALPAIN"/>
    <property type="match status" value="1"/>
</dbReference>
<dbReference type="PROSITE" id="PS50203">
    <property type="entry name" value="CALPAIN_CAT"/>
    <property type="match status" value="1"/>
</dbReference>
<evidence type="ECO:0000256" key="2">
    <source>
        <dbReference type="ARBA" id="ARBA00022670"/>
    </source>
</evidence>
<dbReference type="RefSeq" id="XP_032820625.1">
    <property type="nucleotide sequence ID" value="XM_032964734.1"/>
</dbReference>
<dbReference type="GO" id="GO:0043066">
    <property type="term" value="P:negative regulation of apoptotic process"/>
    <property type="evidence" value="ECO:0007669"/>
    <property type="project" value="TreeGrafter"/>
</dbReference>
<evidence type="ECO:0000313" key="12">
    <source>
        <dbReference type="RefSeq" id="XP_032820625.1"/>
    </source>
</evidence>
<dbReference type="PROSITE" id="PS50222">
    <property type="entry name" value="EF_HAND_2"/>
    <property type="match status" value="1"/>
</dbReference>
<sequence>MEEGSAERPERHLEQDFEILRRACLGRGELFEDAAFPLGPQALGSLDADAENIHWLRPQEICPTPRFIAEGATTTDICQGELWDCWLLAALSSLTLYPRLFAHVVPEGQHFGASYCGIFRFRFWQYGRWVEVVVDDRLPTQHGKLVYASSSARHEFWSALLEKAYAKVNGSYAGLRAGKIVEAMEDFTGGLGESHPVSPGDSSRLWSAVRSALAAKALVACFLKSKDPAQVGRVNSEGLVMGHAYAVLGVDSVTVNGSRVRLLRLRNPWGYQEYSGSWNDCQPILHAAALSIISLFEASCLLNDVKRLDESRHLNITSETIPANCPLVAKGNRRSTFFDRSVDREGKRPSAHQKRSVEPPAWRDEKTKQHDTEQRSPRLSRKRSRRPVVKQSIAHTASRHQTPQSAHWLAVPRGRGYALRHGASHVVEIREGCPSFALLAVLSRRSSPEWNAVSCEEKERLRLQREDDGEFWMSWCDFVHCFSNVEICSLSPHGGGATGWALATHEGRWVPGCTAGGCRKFEGTFWTNPQFRLTLCEEDDDDSDDDEDGLEDHGDVTCTVVVALMQKNRRVLKRGARSTFLHIGFSIYSVSWGSARSQCAPRNVGALLFYISTFTTCTQKHGRAIIAYSRFTMCTQKHGWATIVLSTFPICAQKHGCTVNVYSALTMCTHTHGCTIVLQSVPGRLPGTFFAAARRVHESRAFANAREVTARLVLPRGAYVLVPSTYRPGEPGDFFLRTFAKRDNRSWCMEAPDCTFDPTVVFAAPPGRHGEPIEHLFSTFTRNGKTIAAPDFVALFNIKHTGPARLDARSCSALMPDVLAGKDEVDIAETKTFAAQIKKLQDVFVAFDRDGSGAMSSYELGQALENSGFRFRWRVYERVWERFAGADRALDFTEFAVCVAALRRLFGTYEAQAKAGGDHFPDINQWLLQHGDLEGGTGREGHPA</sequence>
<evidence type="ECO:0000256" key="7">
    <source>
        <dbReference type="PROSITE-ProRule" id="PRU00239"/>
    </source>
</evidence>
<dbReference type="SUPFAM" id="SSF54001">
    <property type="entry name" value="Cysteine proteinases"/>
    <property type="match status" value="2"/>
</dbReference>
<dbReference type="SMART" id="SM00720">
    <property type="entry name" value="calpain_III"/>
    <property type="match status" value="1"/>
</dbReference>
<evidence type="ECO:0000256" key="4">
    <source>
        <dbReference type="ARBA" id="ARBA00022807"/>
    </source>
</evidence>
<organism evidence="11 12">
    <name type="scientific">Petromyzon marinus</name>
    <name type="common">Sea lamprey</name>
    <dbReference type="NCBI Taxonomy" id="7757"/>
    <lineage>
        <taxon>Eukaryota</taxon>
        <taxon>Metazoa</taxon>
        <taxon>Chordata</taxon>
        <taxon>Craniata</taxon>
        <taxon>Vertebrata</taxon>
        <taxon>Cyclostomata</taxon>
        <taxon>Hyperoartia</taxon>
        <taxon>Petromyzontiformes</taxon>
        <taxon>Petromyzontidae</taxon>
        <taxon>Petromyzon</taxon>
    </lineage>
</organism>
<dbReference type="Gene3D" id="2.60.120.380">
    <property type="match status" value="1"/>
</dbReference>
<accession>A0AAJ7X463</accession>
<evidence type="ECO:0000256" key="1">
    <source>
        <dbReference type="ARBA" id="ARBA00007623"/>
    </source>
</evidence>
<feature type="active site" evidence="6 7">
    <location>
        <position position="267"/>
    </location>
</feature>
<dbReference type="CDD" id="cd00044">
    <property type="entry name" value="CysPc"/>
    <property type="match status" value="1"/>
</dbReference>
<dbReference type="GO" id="GO:0005509">
    <property type="term" value="F:calcium ion binding"/>
    <property type="evidence" value="ECO:0007669"/>
    <property type="project" value="InterPro"/>
</dbReference>
<evidence type="ECO:0000256" key="3">
    <source>
        <dbReference type="ARBA" id="ARBA00022801"/>
    </source>
</evidence>
<dbReference type="InterPro" id="IPR022684">
    <property type="entry name" value="Calpain_cysteine_protease"/>
</dbReference>
<dbReference type="GO" id="GO:0006508">
    <property type="term" value="P:proteolysis"/>
    <property type="evidence" value="ECO:0007669"/>
    <property type="project" value="UniProtKB-KW"/>
</dbReference>
<dbReference type="Gene3D" id="3.90.70.10">
    <property type="entry name" value="Cysteine proteinases"/>
    <property type="match status" value="2"/>
</dbReference>
<evidence type="ECO:0000256" key="6">
    <source>
        <dbReference type="PIRSR" id="PIRSR622684-1"/>
    </source>
</evidence>
<feature type="compositionally biased region" description="Polar residues" evidence="8">
    <location>
        <begin position="393"/>
        <end position="405"/>
    </location>
</feature>
<keyword evidence="3 7" id="KW-0378">Hydrolase</keyword>
<keyword evidence="11" id="KW-1185">Reference proteome</keyword>
<feature type="active site" evidence="6 7">
    <location>
        <position position="243"/>
    </location>
</feature>
<feature type="region of interest" description="Disordered" evidence="8">
    <location>
        <begin position="338"/>
        <end position="406"/>
    </location>
</feature>
<dbReference type="PROSITE" id="PS00018">
    <property type="entry name" value="EF_HAND_1"/>
    <property type="match status" value="1"/>
</dbReference>
<dbReference type="InterPro" id="IPR002048">
    <property type="entry name" value="EF_hand_dom"/>
</dbReference>
<feature type="domain" description="Calpain catalytic" evidence="9">
    <location>
        <begin position="30"/>
        <end position="491"/>
    </location>
</feature>
<dbReference type="InterPro" id="IPR018247">
    <property type="entry name" value="EF_Hand_1_Ca_BS"/>
</dbReference>
<dbReference type="Proteomes" id="UP001318040">
    <property type="component" value="Chromosome 33"/>
</dbReference>
<evidence type="ECO:0000313" key="11">
    <source>
        <dbReference type="Proteomes" id="UP001318040"/>
    </source>
</evidence>
<dbReference type="SUPFAM" id="SSF49758">
    <property type="entry name" value="Calpain large subunit, middle domain (domain III)"/>
    <property type="match status" value="1"/>
</dbReference>
<keyword evidence="4 7" id="KW-0788">Thiol protease</keyword>
<dbReference type="PRINTS" id="PR00704">
    <property type="entry name" value="CALPAIN"/>
</dbReference>
<dbReference type="InterPro" id="IPR038765">
    <property type="entry name" value="Papain-like_cys_pep_sf"/>
</dbReference>
<dbReference type="Pfam" id="PF01067">
    <property type="entry name" value="Calpain_III"/>
    <property type="match status" value="2"/>
</dbReference>
<reference evidence="12" key="1">
    <citation type="submission" date="2025-08" db="UniProtKB">
        <authorList>
            <consortium name="RefSeq"/>
        </authorList>
    </citation>
    <scope>IDENTIFICATION</scope>
    <source>
        <tissue evidence="12">Sperm</tissue>
    </source>
</reference>
<evidence type="ECO:0000256" key="5">
    <source>
        <dbReference type="ARBA" id="ARBA00022837"/>
    </source>
</evidence>
<evidence type="ECO:0000259" key="10">
    <source>
        <dbReference type="PROSITE" id="PS50222"/>
    </source>
</evidence>
<dbReference type="InterPro" id="IPR036213">
    <property type="entry name" value="Calpain_III_sf"/>
</dbReference>
<keyword evidence="2 7" id="KW-0645">Protease</keyword>
<gene>
    <name evidence="12" type="primary">LOC116948249</name>
</gene>
<evidence type="ECO:0000259" key="9">
    <source>
        <dbReference type="PROSITE" id="PS50203"/>
    </source>
</evidence>
<keyword evidence="5" id="KW-0106">Calcium</keyword>
<dbReference type="InterPro" id="IPR022683">
    <property type="entry name" value="Calpain_III"/>
</dbReference>
<feature type="active site" evidence="6 7">
    <location>
        <position position="85"/>
    </location>
</feature>
<dbReference type="InterPro" id="IPR001300">
    <property type="entry name" value="Peptidase_C2_calpain_cat"/>
</dbReference>
<dbReference type="SUPFAM" id="SSF47473">
    <property type="entry name" value="EF-hand"/>
    <property type="match status" value="1"/>
</dbReference>